<feature type="region of interest" description="Disordered" evidence="1">
    <location>
        <begin position="52"/>
        <end position="81"/>
    </location>
</feature>
<dbReference type="Pfam" id="PF00198">
    <property type="entry name" value="2-oxoacid_dh"/>
    <property type="match status" value="1"/>
</dbReference>
<dbReference type="InterPro" id="IPR023213">
    <property type="entry name" value="CAT-like_dom_sf"/>
</dbReference>
<dbReference type="EMBL" id="VEPZ02000866">
    <property type="protein sequence ID" value="KAE8715132.1"/>
    <property type="molecule type" value="Genomic_DNA"/>
</dbReference>
<protein>
    <submittedName>
        <fullName evidence="3">Dihydrolipoyllysine-residue acetyltransferase component 4 of pyruvate dehydrogenase complex</fullName>
    </submittedName>
</protein>
<keyword evidence="3" id="KW-0670">Pyruvate</keyword>
<reference evidence="3" key="1">
    <citation type="submission" date="2019-09" db="EMBL/GenBank/DDBJ databases">
        <title>Draft genome information of white flower Hibiscus syriacus.</title>
        <authorList>
            <person name="Kim Y.-M."/>
        </authorList>
    </citation>
    <scope>NUCLEOTIDE SEQUENCE [LARGE SCALE GENOMIC DNA]</scope>
    <source>
        <strain evidence="3">YM2019G1</strain>
    </source>
</reference>
<dbReference type="InterPro" id="IPR045257">
    <property type="entry name" value="E2/Pdx1"/>
</dbReference>
<feature type="domain" description="2-oxoacid dehydrogenase acyltransferase catalytic" evidence="2">
    <location>
        <begin position="212"/>
        <end position="312"/>
    </location>
</feature>
<accession>A0A6A3BJ91</accession>
<dbReference type="PANTHER" id="PTHR23151">
    <property type="entry name" value="DIHYDROLIPOAMIDE ACETYL/SUCCINYL-TRANSFERASE-RELATED"/>
    <property type="match status" value="1"/>
</dbReference>
<evidence type="ECO:0000313" key="3">
    <source>
        <dbReference type="EMBL" id="KAE8715132.1"/>
    </source>
</evidence>
<dbReference type="GO" id="GO:0006086">
    <property type="term" value="P:pyruvate decarboxylation to acetyl-CoA"/>
    <property type="evidence" value="ECO:0007669"/>
    <property type="project" value="InterPro"/>
</dbReference>
<feature type="compositionally biased region" description="Low complexity" evidence="1">
    <location>
        <begin position="56"/>
        <end position="69"/>
    </location>
</feature>
<evidence type="ECO:0000259" key="2">
    <source>
        <dbReference type="Pfam" id="PF00198"/>
    </source>
</evidence>
<name>A0A6A3BJ91_HIBSY</name>
<evidence type="ECO:0000256" key="1">
    <source>
        <dbReference type="SAM" id="MobiDB-lite"/>
    </source>
</evidence>
<keyword evidence="4" id="KW-1185">Reference proteome</keyword>
<dbReference type="InterPro" id="IPR001078">
    <property type="entry name" value="2-oxoacid_DH_actylTfrase"/>
</dbReference>
<dbReference type="SUPFAM" id="SSF52777">
    <property type="entry name" value="CoA-dependent acyltransferases"/>
    <property type="match status" value="1"/>
</dbReference>
<gene>
    <name evidence="3" type="ORF">F3Y22_tig00110186pilonHSYRG00034</name>
</gene>
<dbReference type="AlphaFoldDB" id="A0A6A3BJ91"/>
<organism evidence="3 4">
    <name type="scientific">Hibiscus syriacus</name>
    <name type="common">Rose of Sharon</name>
    <dbReference type="NCBI Taxonomy" id="106335"/>
    <lineage>
        <taxon>Eukaryota</taxon>
        <taxon>Viridiplantae</taxon>
        <taxon>Streptophyta</taxon>
        <taxon>Embryophyta</taxon>
        <taxon>Tracheophyta</taxon>
        <taxon>Spermatophyta</taxon>
        <taxon>Magnoliopsida</taxon>
        <taxon>eudicotyledons</taxon>
        <taxon>Gunneridae</taxon>
        <taxon>Pentapetalae</taxon>
        <taxon>rosids</taxon>
        <taxon>malvids</taxon>
        <taxon>Malvales</taxon>
        <taxon>Malvaceae</taxon>
        <taxon>Malvoideae</taxon>
        <taxon>Hibiscus</taxon>
    </lineage>
</organism>
<dbReference type="GO" id="GO:0045254">
    <property type="term" value="C:pyruvate dehydrogenase complex"/>
    <property type="evidence" value="ECO:0007669"/>
    <property type="project" value="InterPro"/>
</dbReference>
<dbReference type="PANTHER" id="PTHR23151:SF83">
    <property type="entry name" value="DIHYDROLIPOYLLYSINE-RESIDUE ACETYLTRANSFERASE COMPONENT 4 OF PYRUVATE DEHYDROGENASE COMPLEX, CHLOROPLASTIC"/>
    <property type="match status" value="1"/>
</dbReference>
<dbReference type="GO" id="GO:0009534">
    <property type="term" value="C:chloroplast thylakoid"/>
    <property type="evidence" value="ECO:0007669"/>
    <property type="project" value="TreeGrafter"/>
</dbReference>
<dbReference type="Proteomes" id="UP000436088">
    <property type="component" value="Unassembled WGS sequence"/>
</dbReference>
<dbReference type="Gene3D" id="3.30.559.10">
    <property type="entry name" value="Chloramphenicol acetyltransferase-like domain"/>
    <property type="match status" value="1"/>
</dbReference>
<dbReference type="GO" id="GO:0009941">
    <property type="term" value="C:chloroplast envelope"/>
    <property type="evidence" value="ECO:0007669"/>
    <property type="project" value="TreeGrafter"/>
</dbReference>
<comment type="caution">
    <text evidence="3">The sequence shown here is derived from an EMBL/GenBank/DDBJ whole genome shotgun (WGS) entry which is preliminary data.</text>
</comment>
<sequence length="318" mass="33366">MSRHGCRDFYDGILAAIVVGEGETAPVGAAIGILAETEDELLRLRPKLPQNQVLQPSSSSSTCSSCCSTPAPPKSTPAYTAPIVTEGPRKIVATPYAKKITPEDIEAAAGISPLKKNVGSAVVAEVKPSAPAKATSASSASSNIPPSVPGSTVVSFTTMQAAVSKNMLESISVPTFDGVKPKGVTMTALLAKAAAMALVQHPVVNSSYLYLLSQKWKELLEKARAKQLQPQEYNSGMFGVDRFDAILPPGQGAIMAVAASKPTVVADADGFFSVKNKMLVNVTADHRIIYGADLAAFLQTFSKIIENPGSLTLLMFMQ</sequence>
<proteinExistence type="predicted"/>
<dbReference type="GO" id="GO:0004742">
    <property type="term" value="F:dihydrolipoyllysine-residue acetyltransferase activity"/>
    <property type="evidence" value="ECO:0007669"/>
    <property type="project" value="TreeGrafter"/>
</dbReference>
<evidence type="ECO:0000313" key="4">
    <source>
        <dbReference type="Proteomes" id="UP000436088"/>
    </source>
</evidence>